<dbReference type="SUPFAM" id="SSF51230">
    <property type="entry name" value="Single hybrid motif"/>
    <property type="match status" value="1"/>
</dbReference>
<keyword evidence="1" id="KW-0812">Transmembrane</keyword>
<sequence>MFLQDKKYTDKMMQFNAFAKVIKQGKSNSLAKIFGLACIIGIGVLLLPWTQNIKSKGIVSTLSPQQKPQQINSIIAGRIEKWYVADGQKVKKGDTLLQISEVKEDYLDTSLLDRVKEQITAKSQTKDFYAQKANAAKDQQSALNQSLKYKLAQTKNKLKQYTLQVVSDSIASKVAKKQYDIAAEQVDRQKKLYEAGLKSLTDFEQKQQYLQEALAKKISSENKFYSGKNELLNIKLDLLASEQEYNEKISKTEGDQFTALSQVSATDGEVAKLKNQYANYKKRQGFYIITAPQDGQMMRSAKAGIGETVKEGEQLMQIVPSRFDPVVEMFINPLDVSLVSIGEKVQIQFDGFPAIVFSGWPDASYGIFEGKVVAIDQAINVNGQFKVWVAPSGNDKWPKEIRFGSGTQNITLLKDVRLGYELWRQINGFPPDFYQAPKTEKKGTNEK</sequence>
<dbReference type="AlphaFoldDB" id="A0A4V3A0I6"/>
<protein>
    <submittedName>
        <fullName evidence="2">HlyD family efflux transporter periplasmic adaptor subunit</fullName>
    </submittedName>
</protein>
<organism evidence="2 3">
    <name type="scientific">Pedobacter changchengzhani</name>
    <dbReference type="NCBI Taxonomy" id="2529274"/>
    <lineage>
        <taxon>Bacteria</taxon>
        <taxon>Pseudomonadati</taxon>
        <taxon>Bacteroidota</taxon>
        <taxon>Sphingobacteriia</taxon>
        <taxon>Sphingobacteriales</taxon>
        <taxon>Sphingobacteriaceae</taxon>
        <taxon>Pedobacter</taxon>
    </lineage>
</organism>
<dbReference type="OrthoDB" id="9760528at2"/>
<dbReference type="InterPro" id="IPR050739">
    <property type="entry name" value="MFP"/>
</dbReference>
<keyword evidence="1" id="KW-0472">Membrane</keyword>
<evidence type="ECO:0000256" key="1">
    <source>
        <dbReference type="SAM" id="Phobius"/>
    </source>
</evidence>
<dbReference type="Proteomes" id="UP000295668">
    <property type="component" value="Unassembled WGS sequence"/>
</dbReference>
<proteinExistence type="predicted"/>
<dbReference type="PRINTS" id="PR01490">
    <property type="entry name" value="RTXTOXIND"/>
</dbReference>
<keyword evidence="1" id="KW-1133">Transmembrane helix</keyword>
<dbReference type="PANTHER" id="PTHR30386:SF27">
    <property type="entry name" value="MEMBRANE FUSION PROTEIN (MFP) FAMILY PROTEIN"/>
    <property type="match status" value="1"/>
</dbReference>
<accession>A0A4V3A0I6</accession>
<evidence type="ECO:0000313" key="2">
    <source>
        <dbReference type="EMBL" id="TDG37763.1"/>
    </source>
</evidence>
<name>A0A4V3A0I6_9SPHI</name>
<dbReference type="RefSeq" id="WP_133260851.1">
    <property type="nucleotide sequence ID" value="NZ_SJCY01000001.1"/>
</dbReference>
<dbReference type="Gene3D" id="2.40.50.100">
    <property type="match status" value="1"/>
</dbReference>
<feature type="transmembrane region" description="Helical" evidence="1">
    <location>
        <begin position="30"/>
        <end position="49"/>
    </location>
</feature>
<dbReference type="EMBL" id="SJCY01000001">
    <property type="protein sequence ID" value="TDG37763.1"/>
    <property type="molecule type" value="Genomic_DNA"/>
</dbReference>
<evidence type="ECO:0000313" key="3">
    <source>
        <dbReference type="Proteomes" id="UP000295668"/>
    </source>
</evidence>
<dbReference type="InterPro" id="IPR011053">
    <property type="entry name" value="Single_hybrid_motif"/>
</dbReference>
<dbReference type="PANTHER" id="PTHR30386">
    <property type="entry name" value="MEMBRANE FUSION SUBUNIT OF EMRAB-TOLC MULTIDRUG EFFLUX PUMP"/>
    <property type="match status" value="1"/>
</dbReference>
<gene>
    <name evidence="2" type="ORF">EZJ43_01320</name>
</gene>
<keyword evidence="3" id="KW-1185">Reference proteome</keyword>
<reference evidence="2 3" key="1">
    <citation type="submission" date="2019-02" db="EMBL/GenBank/DDBJ databases">
        <title>Pedobacter sp. nov., a novel speices isolated from soil of pinguins habitat in Antarcitica.</title>
        <authorList>
            <person name="He R.-H."/>
        </authorList>
    </citation>
    <scope>NUCLEOTIDE SEQUENCE [LARGE SCALE GENOMIC DNA]</scope>
    <source>
        <strain evidence="2 3">E01020</strain>
    </source>
</reference>
<comment type="caution">
    <text evidence="2">The sequence shown here is derived from an EMBL/GenBank/DDBJ whole genome shotgun (WGS) entry which is preliminary data.</text>
</comment>